<dbReference type="EMBL" id="PKPP01007497">
    <property type="protein sequence ID" value="PWA53219.1"/>
    <property type="molecule type" value="Genomic_DNA"/>
</dbReference>
<dbReference type="STRING" id="35608.A0A2U1LW29"/>
<name>A0A2U1LW29_ARTAN</name>
<dbReference type="Proteomes" id="UP000245207">
    <property type="component" value="Unassembled WGS sequence"/>
</dbReference>
<keyword evidence="2" id="KW-1185">Reference proteome</keyword>
<dbReference type="AlphaFoldDB" id="A0A2U1LW29"/>
<gene>
    <name evidence="1" type="ORF">CTI12_AA451930</name>
</gene>
<comment type="caution">
    <text evidence="1">The sequence shown here is derived from an EMBL/GenBank/DDBJ whole genome shotgun (WGS) entry which is preliminary data.</text>
</comment>
<organism evidence="1 2">
    <name type="scientific">Artemisia annua</name>
    <name type="common">Sweet wormwood</name>
    <dbReference type="NCBI Taxonomy" id="35608"/>
    <lineage>
        <taxon>Eukaryota</taxon>
        <taxon>Viridiplantae</taxon>
        <taxon>Streptophyta</taxon>
        <taxon>Embryophyta</taxon>
        <taxon>Tracheophyta</taxon>
        <taxon>Spermatophyta</taxon>
        <taxon>Magnoliopsida</taxon>
        <taxon>eudicotyledons</taxon>
        <taxon>Gunneridae</taxon>
        <taxon>Pentapetalae</taxon>
        <taxon>asterids</taxon>
        <taxon>campanulids</taxon>
        <taxon>Asterales</taxon>
        <taxon>Asteraceae</taxon>
        <taxon>Asteroideae</taxon>
        <taxon>Anthemideae</taxon>
        <taxon>Artemisiinae</taxon>
        <taxon>Artemisia</taxon>
    </lineage>
</organism>
<reference evidence="1 2" key="1">
    <citation type="journal article" date="2018" name="Mol. Plant">
        <title>The genome of Artemisia annua provides insight into the evolution of Asteraceae family and artemisinin biosynthesis.</title>
        <authorList>
            <person name="Shen Q."/>
            <person name="Zhang L."/>
            <person name="Liao Z."/>
            <person name="Wang S."/>
            <person name="Yan T."/>
            <person name="Shi P."/>
            <person name="Liu M."/>
            <person name="Fu X."/>
            <person name="Pan Q."/>
            <person name="Wang Y."/>
            <person name="Lv Z."/>
            <person name="Lu X."/>
            <person name="Zhang F."/>
            <person name="Jiang W."/>
            <person name="Ma Y."/>
            <person name="Chen M."/>
            <person name="Hao X."/>
            <person name="Li L."/>
            <person name="Tang Y."/>
            <person name="Lv G."/>
            <person name="Zhou Y."/>
            <person name="Sun X."/>
            <person name="Brodelius P.E."/>
            <person name="Rose J.K.C."/>
            <person name="Tang K."/>
        </authorList>
    </citation>
    <scope>NUCLEOTIDE SEQUENCE [LARGE SCALE GENOMIC DNA]</scope>
    <source>
        <strain evidence="2">cv. Huhao1</strain>
        <tissue evidence="1">Leaf</tissue>
    </source>
</reference>
<proteinExistence type="predicted"/>
<dbReference type="OrthoDB" id="530923at2759"/>
<protein>
    <submittedName>
        <fullName evidence="1">Armadillo-type fold</fullName>
    </submittedName>
</protein>
<accession>A0A2U1LW29</accession>
<evidence type="ECO:0000313" key="2">
    <source>
        <dbReference type="Proteomes" id="UP000245207"/>
    </source>
</evidence>
<evidence type="ECO:0000313" key="1">
    <source>
        <dbReference type="EMBL" id="PWA53219.1"/>
    </source>
</evidence>
<sequence length="415" mass="47079">MITTNPLLMKFVREYAYYCGSTMVHTEGNFHHWRPLFLHFDTYFKTYLSCRKDLLTADTLEDDAPFPKQSVLQIRRVILENSHNKSSFDGLELILMLWNVTSTFSVNWKSMSYARPVAIPPVFPKNNRNITIWVVQQVTWFKDSFHNVPSVSVSPSMFTSFCKLQPLAGTRMVLAKGTSQKCGQVQHKTVLILHLSHLHNKLMVRAQSLQIHEPHIQLDRRVCAQGCVFEDVKFIDVVGRGKIRSGATSPEIGVSAYAAAQGKKAIEVYVNPGSGKENGCRTWESVAPIFSQAKVKTKTSWKARQSNISLHSSSRRKRLGGRMPNGYAYRVMSSSTSMPFPREATNYDRSLCTKNLLFSEKLPIMMGSLCTKGCYSDSFKAILESTIWSIIDNWLNGSKIAYSYLFCPVDFYANM</sequence>